<feature type="domain" description="Reverse transcriptase Ty1/copia-type" evidence="1">
    <location>
        <begin position="59"/>
        <end position="166"/>
    </location>
</feature>
<dbReference type="AlphaFoldDB" id="A0A699KZ96"/>
<evidence type="ECO:0000313" key="2">
    <source>
        <dbReference type="EMBL" id="GFB12057.1"/>
    </source>
</evidence>
<feature type="non-terminal residue" evidence="2">
    <location>
        <position position="296"/>
    </location>
</feature>
<reference evidence="2" key="1">
    <citation type="journal article" date="2019" name="Sci. Rep.">
        <title>Draft genome of Tanacetum cinerariifolium, the natural source of mosquito coil.</title>
        <authorList>
            <person name="Yamashiro T."/>
            <person name="Shiraishi A."/>
            <person name="Satake H."/>
            <person name="Nakayama K."/>
        </authorList>
    </citation>
    <scope>NUCLEOTIDE SEQUENCE</scope>
</reference>
<dbReference type="EMBL" id="BKCJ010556468">
    <property type="protein sequence ID" value="GFB12057.1"/>
    <property type="molecule type" value="Genomic_DNA"/>
</dbReference>
<protein>
    <submittedName>
        <fullName evidence="2">Retrovirus-related Pol polyprotein from transposon TNT 1-94</fullName>
    </submittedName>
</protein>
<dbReference type="Pfam" id="PF07727">
    <property type="entry name" value="RVT_2"/>
    <property type="match status" value="1"/>
</dbReference>
<sequence>MYVGCVNTYDIDYVAYALEIGDDIGSDDPKTYKEVVASKDAENWIIAMNEEMQSLKKSKTWDLVTLPKGVKPVGCKWVLKRKEGIPGVEPARFKSRLVAKGFLQKEGIDYHEVFSPTVKHKTIWVLLAMVGAFSLELEQLDVKTAFLHGNLEERIYMSQPEGFNNYRRDQFDNCVYSKKVSGDSYVYLLLYVDDMLIAAKNMAVINDLKALLKSKFEMKDLGAAKKILGMEICHDRKAGRLWVSQEKCIEKVLQAFFSISTPLVAHFKLDWSTVPGTDKEVKYMKTIPYSSAVGSL</sequence>
<evidence type="ECO:0000259" key="1">
    <source>
        <dbReference type="Pfam" id="PF07727"/>
    </source>
</evidence>
<comment type="caution">
    <text evidence="2">The sequence shown here is derived from an EMBL/GenBank/DDBJ whole genome shotgun (WGS) entry which is preliminary data.</text>
</comment>
<gene>
    <name evidence="2" type="ORF">Tci_684028</name>
</gene>
<proteinExistence type="predicted"/>
<organism evidence="2">
    <name type="scientific">Tanacetum cinerariifolium</name>
    <name type="common">Dalmatian daisy</name>
    <name type="synonym">Chrysanthemum cinerariifolium</name>
    <dbReference type="NCBI Taxonomy" id="118510"/>
    <lineage>
        <taxon>Eukaryota</taxon>
        <taxon>Viridiplantae</taxon>
        <taxon>Streptophyta</taxon>
        <taxon>Embryophyta</taxon>
        <taxon>Tracheophyta</taxon>
        <taxon>Spermatophyta</taxon>
        <taxon>Magnoliopsida</taxon>
        <taxon>eudicotyledons</taxon>
        <taxon>Gunneridae</taxon>
        <taxon>Pentapetalae</taxon>
        <taxon>asterids</taxon>
        <taxon>campanulids</taxon>
        <taxon>Asterales</taxon>
        <taxon>Asteraceae</taxon>
        <taxon>Asteroideae</taxon>
        <taxon>Anthemideae</taxon>
        <taxon>Anthemidinae</taxon>
        <taxon>Tanacetum</taxon>
    </lineage>
</organism>
<accession>A0A699KZ96</accession>
<name>A0A699KZ96_TANCI</name>
<dbReference type="InterPro" id="IPR013103">
    <property type="entry name" value="RVT_2"/>
</dbReference>
<dbReference type="SUPFAM" id="SSF56672">
    <property type="entry name" value="DNA/RNA polymerases"/>
    <property type="match status" value="1"/>
</dbReference>
<dbReference type="InterPro" id="IPR043502">
    <property type="entry name" value="DNA/RNA_pol_sf"/>
</dbReference>